<organism evidence="1 2">
    <name type="scientific">Candidatus Falkowbacteria bacterium RIFOXYA2_FULL_47_19</name>
    <dbReference type="NCBI Taxonomy" id="1797994"/>
    <lineage>
        <taxon>Bacteria</taxon>
        <taxon>Candidatus Falkowiibacteriota</taxon>
    </lineage>
</organism>
<proteinExistence type="predicted"/>
<dbReference type="EMBL" id="MFGB01000005">
    <property type="protein sequence ID" value="OGF27926.1"/>
    <property type="molecule type" value="Genomic_DNA"/>
</dbReference>
<name>A0A1F5SN17_9BACT</name>
<accession>A0A1F5SN17</accession>
<sequence>MDNTSILEKIERLQNFVELKAFLKKEIPDVAAYKKMSDEVYLDAFMAVFRKFGQDGGEMWQAHVHNIHHVLDCKI</sequence>
<dbReference type="STRING" id="1797994.A2227_04925"/>
<protein>
    <submittedName>
        <fullName evidence="1">Uncharacterized protein</fullName>
    </submittedName>
</protein>
<evidence type="ECO:0000313" key="2">
    <source>
        <dbReference type="Proteomes" id="UP000178367"/>
    </source>
</evidence>
<dbReference type="AlphaFoldDB" id="A0A1F5SN17"/>
<evidence type="ECO:0000313" key="1">
    <source>
        <dbReference type="EMBL" id="OGF27926.1"/>
    </source>
</evidence>
<gene>
    <name evidence="1" type="ORF">A2227_04925</name>
</gene>
<comment type="caution">
    <text evidence="1">The sequence shown here is derived from an EMBL/GenBank/DDBJ whole genome shotgun (WGS) entry which is preliminary data.</text>
</comment>
<reference evidence="1 2" key="1">
    <citation type="journal article" date="2016" name="Nat. Commun.">
        <title>Thousands of microbial genomes shed light on interconnected biogeochemical processes in an aquifer system.</title>
        <authorList>
            <person name="Anantharaman K."/>
            <person name="Brown C.T."/>
            <person name="Hug L.A."/>
            <person name="Sharon I."/>
            <person name="Castelle C.J."/>
            <person name="Probst A.J."/>
            <person name="Thomas B.C."/>
            <person name="Singh A."/>
            <person name="Wilkins M.J."/>
            <person name="Karaoz U."/>
            <person name="Brodie E.L."/>
            <person name="Williams K.H."/>
            <person name="Hubbard S.S."/>
            <person name="Banfield J.F."/>
        </authorList>
    </citation>
    <scope>NUCLEOTIDE SEQUENCE [LARGE SCALE GENOMIC DNA]</scope>
</reference>
<dbReference type="Proteomes" id="UP000178367">
    <property type="component" value="Unassembled WGS sequence"/>
</dbReference>